<evidence type="ECO:0000313" key="1">
    <source>
        <dbReference type="EMBL" id="DAE02916.1"/>
    </source>
</evidence>
<dbReference type="EMBL" id="BK015355">
    <property type="protein sequence ID" value="DAE02916.1"/>
    <property type="molecule type" value="Genomic_DNA"/>
</dbReference>
<name>A0A8S5P9N3_9CAUD</name>
<protein>
    <submittedName>
        <fullName evidence="1">Uncharacterized protein</fullName>
    </submittedName>
</protein>
<proteinExistence type="predicted"/>
<sequence>MTVTDRYFFVDRFYRMPKKKRRAPTGSSLRGVQGF</sequence>
<organism evidence="1">
    <name type="scientific">Siphoviridae sp. ct8Hx23</name>
    <dbReference type="NCBI Taxonomy" id="2825360"/>
    <lineage>
        <taxon>Viruses</taxon>
        <taxon>Duplodnaviria</taxon>
        <taxon>Heunggongvirae</taxon>
        <taxon>Uroviricota</taxon>
        <taxon>Caudoviricetes</taxon>
    </lineage>
</organism>
<reference evidence="1" key="1">
    <citation type="journal article" date="2021" name="Proc. Natl. Acad. Sci. U.S.A.">
        <title>A Catalog of Tens of Thousands of Viruses from Human Metagenomes Reveals Hidden Associations with Chronic Diseases.</title>
        <authorList>
            <person name="Tisza M.J."/>
            <person name="Buck C.B."/>
        </authorList>
    </citation>
    <scope>NUCLEOTIDE SEQUENCE</scope>
    <source>
        <strain evidence="1">Ct8Hx23</strain>
    </source>
</reference>
<accession>A0A8S5P9N3</accession>